<dbReference type="GO" id="GO:0003824">
    <property type="term" value="F:catalytic activity"/>
    <property type="evidence" value="ECO:0007669"/>
    <property type="project" value="InterPro"/>
</dbReference>
<dbReference type="SUPFAM" id="SSF56672">
    <property type="entry name" value="DNA/RNA polymerases"/>
    <property type="match status" value="1"/>
</dbReference>
<dbReference type="SUPFAM" id="SSF56219">
    <property type="entry name" value="DNase I-like"/>
    <property type="match status" value="1"/>
</dbReference>
<dbReference type="Pfam" id="PF14529">
    <property type="entry name" value="Exo_endo_phos_2"/>
    <property type="match status" value="1"/>
</dbReference>
<dbReference type="AlphaFoldDB" id="A0A6G0XEY4"/>
<dbReference type="Proteomes" id="UP000478052">
    <property type="component" value="Unassembled WGS sequence"/>
</dbReference>
<feature type="compositionally biased region" description="Polar residues" evidence="1">
    <location>
        <begin position="95"/>
        <end position="121"/>
    </location>
</feature>
<dbReference type="GO" id="GO:0071897">
    <property type="term" value="P:DNA biosynthetic process"/>
    <property type="evidence" value="ECO:0007669"/>
    <property type="project" value="UniProtKB-ARBA"/>
</dbReference>
<feature type="region of interest" description="Disordered" evidence="1">
    <location>
        <begin position="92"/>
        <end position="153"/>
    </location>
</feature>
<dbReference type="Pfam" id="PF00078">
    <property type="entry name" value="RVT_1"/>
    <property type="match status" value="1"/>
</dbReference>
<proteinExistence type="predicted"/>
<dbReference type="PANTHER" id="PTHR19446">
    <property type="entry name" value="REVERSE TRANSCRIPTASES"/>
    <property type="match status" value="1"/>
</dbReference>
<evidence type="ECO:0000256" key="1">
    <source>
        <dbReference type="SAM" id="MobiDB-lite"/>
    </source>
</evidence>
<dbReference type="InterPro" id="IPR000477">
    <property type="entry name" value="RT_dom"/>
</dbReference>
<protein>
    <recommendedName>
        <fullName evidence="2">Reverse transcriptase domain-containing protein</fullName>
    </recommendedName>
</protein>
<accession>A0A6G0XEY4</accession>
<dbReference type="CDD" id="cd01650">
    <property type="entry name" value="RT_nLTR_like"/>
    <property type="match status" value="1"/>
</dbReference>
<dbReference type="InterPro" id="IPR043502">
    <property type="entry name" value="DNA/RNA_pol_sf"/>
</dbReference>
<dbReference type="InterPro" id="IPR005135">
    <property type="entry name" value="Endo/exonuclease/phosphatase"/>
</dbReference>
<feature type="domain" description="Reverse transcriptase" evidence="2">
    <location>
        <begin position="650"/>
        <end position="823"/>
    </location>
</feature>
<dbReference type="PROSITE" id="PS50878">
    <property type="entry name" value="RT_POL"/>
    <property type="match status" value="1"/>
</dbReference>
<feature type="compositionally biased region" description="Polar residues" evidence="1">
    <location>
        <begin position="136"/>
        <end position="150"/>
    </location>
</feature>
<gene>
    <name evidence="3" type="ORF">FWK35_00025856</name>
</gene>
<sequence>IFELSSLLHTKIRIEEPYKSKVISQCLKCQQYGHTRAYCGYHPRCVRCAAGHQTSDCPNPRDAPPKCALCSENHPANYKGCSIYRELQRRKKPTSKSNIVTDNIRYKSSNVQSSHPSNDTLFNKPPYSDQRKSYAHATSNQTNNHAHSSNPIPPDVDLNKIISSFLEEFKSLINPLLSLLTKFNANGLKNHVHELELILNNKRIDVALITETHFTEYTKIFIPGYKLIHTNHPDNTAHGGVAIYIKSNIMFQLLPSFSQDFIQSCAIAIKLNDYYFTIAALYAPPKHNITFSKFSEYFNTIKNNFIIGGDYNAKHQAWGCRTNNPRGTTLHNFTNTKKFKISAPPGPTYWPSSPQKNPDILDIFVTKIPNHILYHTSNLLDLNSDHSAVLLTLNASPTSHQAPLYLFNRSTNIVQFQETINENIKLNIKLKTPHDIDSAVNNLTKIIQTAAWSATNLNLSQPKYNPIPEQIRIKIVEKRRARALYQRTRLPSHKQSYNRLSNSLSKLIAKHKNTVLTHNLTNLTQKDGSLWKSTKKVLRYKASNLPLKKSDGSLTTSDTEKAELFRQHLSEIFQPHSDIVDIENTNIVNSDLNTSLQLSPPIKSFSPNDIKYLIHKFPLNKSPGFDLITAEVARNLPKRAIVHLAHIYNSILRLSYFPVLWKFSNIIMIQKPNKPPDSTSSYRPISLLPLFAKILERLLLKRIVPLTAEKQILPDYQFGFRTSHSTTHQVHRLVDAISYSLEKKLYCTCAFLDISQAFDRVWHQGLLYKLKSFLPSSYFSLIKSYLTDRSFKICFGTATSEIASINAGVPQGAHELNTVDQRW</sequence>
<evidence type="ECO:0000313" key="4">
    <source>
        <dbReference type="Proteomes" id="UP000478052"/>
    </source>
</evidence>
<organism evidence="3 4">
    <name type="scientific">Aphis craccivora</name>
    <name type="common">Cowpea aphid</name>
    <dbReference type="NCBI Taxonomy" id="307492"/>
    <lineage>
        <taxon>Eukaryota</taxon>
        <taxon>Metazoa</taxon>
        <taxon>Ecdysozoa</taxon>
        <taxon>Arthropoda</taxon>
        <taxon>Hexapoda</taxon>
        <taxon>Insecta</taxon>
        <taxon>Pterygota</taxon>
        <taxon>Neoptera</taxon>
        <taxon>Paraneoptera</taxon>
        <taxon>Hemiptera</taxon>
        <taxon>Sternorrhyncha</taxon>
        <taxon>Aphidomorpha</taxon>
        <taxon>Aphidoidea</taxon>
        <taxon>Aphididae</taxon>
        <taxon>Aphidini</taxon>
        <taxon>Aphis</taxon>
        <taxon>Aphis</taxon>
    </lineage>
</organism>
<dbReference type="OrthoDB" id="6629236at2759"/>
<feature type="non-terminal residue" evidence="3">
    <location>
        <position position="1"/>
    </location>
</feature>
<dbReference type="EMBL" id="VUJU01007910">
    <property type="protein sequence ID" value="KAF0738585.1"/>
    <property type="molecule type" value="Genomic_DNA"/>
</dbReference>
<reference evidence="3 4" key="1">
    <citation type="submission" date="2019-08" db="EMBL/GenBank/DDBJ databases">
        <title>Whole genome of Aphis craccivora.</title>
        <authorList>
            <person name="Voronova N.V."/>
            <person name="Shulinski R.S."/>
            <person name="Bandarenka Y.V."/>
            <person name="Zhorov D.G."/>
            <person name="Warner D."/>
        </authorList>
    </citation>
    <scope>NUCLEOTIDE SEQUENCE [LARGE SCALE GENOMIC DNA]</scope>
    <source>
        <strain evidence="3">180601</strain>
        <tissue evidence="3">Whole Body</tissue>
    </source>
</reference>
<name>A0A6G0XEY4_APHCR</name>
<evidence type="ECO:0000259" key="2">
    <source>
        <dbReference type="PROSITE" id="PS50878"/>
    </source>
</evidence>
<dbReference type="Gene3D" id="3.60.10.10">
    <property type="entry name" value="Endonuclease/exonuclease/phosphatase"/>
    <property type="match status" value="1"/>
</dbReference>
<feature type="non-terminal residue" evidence="3">
    <location>
        <position position="823"/>
    </location>
</feature>
<evidence type="ECO:0000313" key="3">
    <source>
        <dbReference type="EMBL" id="KAF0738585.1"/>
    </source>
</evidence>
<dbReference type="InterPro" id="IPR036691">
    <property type="entry name" value="Endo/exonu/phosph_ase_sf"/>
</dbReference>
<comment type="caution">
    <text evidence="3">The sequence shown here is derived from an EMBL/GenBank/DDBJ whole genome shotgun (WGS) entry which is preliminary data.</text>
</comment>
<keyword evidence="4" id="KW-1185">Reference proteome</keyword>